<keyword evidence="7" id="KW-1185">Reference proteome</keyword>
<dbReference type="EMBL" id="CP117416">
    <property type="protein sequence ID" value="WCT58027.1"/>
    <property type="molecule type" value="Genomic_DNA"/>
</dbReference>
<dbReference type="EC" id="2.3.1.39" evidence="1"/>
<dbReference type="SUPFAM" id="SSF52151">
    <property type="entry name" value="FabD/lysophospholipase-like"/>
    <property type="match status" value="1"/>
</dbReference>
<evidence type="ECO:0000259" key="5">
    <source>
        <dbReference type="SMART" id="SM00827"/>
    </source>
</evidence>
<dbReference type="Gene3D" id="3.40.366.10">
    <property type="entry name" value="Malonyl-Coenzyme A Acyl Carrier Protein, domain 2"/>
    <property type="match status" value="1"/>
</dbReference>
<evidence type="ECO:0000256" key="4">
    <source>
        <dbReference type="ARBA" id="ARBA00048462"/>
    </source>
</evidence>
<dbReference type="PANTHER" id="PTHR42681:SF1">
    <property type="entry name" value="MALONYL-COA-ACYL CARRIER PROTEIN TRANSACYLASE, MITOCHONDRIAL"/>
    <property type="match status" value="1"/>
</dbReference>
<dbReference type="InterPro" id="IPR050858">
    <property type="entry name" value="Mal-CoA-ACP_Trans/PKS_FabD"/>
</dbReference>
<sequence>MRKLALVFPGQGSQYIGMGKTLYEQYPIAKETFQEANKALGFDLTSLCFEGSPEQLQQTEFTQPAILTHSVAAYRVFMHEVGIRPHFIAGHSLGEFSALTCSGAISFADAVKIVNKRGQFMQESASLGTGGMSAISRVSAIDVERVCREISTEQELVTVSNYNSSTQTVIAGHIGAIEKAERKLTEIGADFIRLKVSAPFHCPLMKQASFQLEQELLQTPYSEIHVPVVANYNALPYPGVNRIVQALTMQMVEPIQWNATMQFLKNQDVNIVVELGPGTVLRNLMKKSFSSIHSFSYDREVDQTDLKELLSSDQLEYPCLVSRCLAIAVCTRNSNWDQEEYEEGVIKPYRQIQTMLAEIEAAAVEPTLEQKRAALNMLKLVFATKRTPLEEQQMRFSQLFEETNTGDMFADEVQLPMQTSFTS</sequence>
<keyword evidence="2 6" id="KW-0808">Transferase</keyword>
<proteinExistence type="predicted"/>
<dbReference type="GO" id="GO:0004314">
    <property type="term" value="F:[acyl-carrier-protein] S-malonyltransferase activity"/>
    <property type="evidence" value="ECO:0007669"/>
    <property type="project" value="UniProtKB-EC"/>
</dbReference>
<name>A0AAX3M7Z3_9BACL</name>
<dbReference type="SMART" id="SM00827">
    <property type="entry name" value="PKS_AT"/>
    <property type="match status" value="1"/>
</dbReference>
<dbReference type="SUPFAM" id="SSF55048">
    <property type="entry name" value="Probable ACP-binding domain of malonyl-CoA ACP transacylase"/>
    <property type="match status" value="1"/>
</dbReference>
<accession>A0AAX3M7Z3</accession>
<dbReference type="Gene3D" id="3.30.70.250">
    <property type="entry name" value="Malonyl-CoA ACP transacylase, ACP-binding"/>
    <property type="match status" value="1"/>
</dbReference>
<dbReference type="InterPro" id="IPR001227">
    <property type="entry name" value="Ac_transferase_dom_sf"/>
</dbReference>
<gene>
    <name evidence="6" type="primary">fabD</name>
    <name evidence="6" type="ORF">PQ456_11090</name>
</gene>
<dbReference type="GO" id="GO:0006633">
    <property type="term" value="P:fatty acid biosynthetic process"/>
    <property type="evidence" value="ECO:0007669"/>
    <property type="project" value="TreeGrafter"/>
</dbReference>
<evidence type="ECO:0000313" key="6">
    <source>
        <dbReference type="EMBL" id="WCT58027.1"/>
    </source>
</evidence>
<dbReference type="InterPro" id="IPR016036">
    <property type="entry name" value="Malonyl_transacylase_ACP-bd"/>
</dbReference>
<keyword evidence="3 6" id="KW-0012">Acyltransferase</keyword>
<dbReference type="InterPro" id="IPR014043">
    <property type="entry name" value="Acyl_transferase_dom"/>
</dbReference>
<dbReference type="RefSeq" id="WP_273616188.1">
    <property type="nucleotide sequence ID" value="NZ_CP117416.1"/>
</dbReference>
<reference evidence="6 7" key="1">
    <citation type="submission" date="2023-02" db="EMBL/GenBank/DDBJ databases">
        <title>Genome sequence of Paenibacillus kyungheensis KACC 18744.</title>
        <authorList>
            <person name="Kim S."/>
            <person name="Heo J."/>
            <person name="Kwon S.-W."/>
        </authorList>
    </citation>
    <scope>NUCLEOTIDE SEQUENCE [LARGE SCALE GENOMIC DNA]</scope>
    <source>
        <strain evidence="6 7">KACC 18744</strain>
    </source>
</reference>
<comment type="catalytic activity">
    <reaction evidence="4">
        <text>holo-[ACP] + malonyl-CoA = malonyl-[ACP] + CoA</text>
        <dbReference type="Rhea" id="RHEA:41792"/>
        <dbReference type="Rhea" id="RHEA-COMP:9623"/>
        <dbReference type="Rhea" id="RHEA-COMP:9685"/>
        <dbReference type="ChEBI" id="CHEBI:57287"/>
        <dbReference type="ChEBI" id="CHEBI:57384"/>
        <dbReference type="ChEBI" id="CHEBI:64479"/>
        <dbReference type="ChEBI" id="CHEBI:78449"/>
        <dbReference type="EC" id="2.3.1.39"/>
    </reaction>
</comment>
<dbReference type="AlphaFoldDB" id="A0AAX3M7Z3"/>
<dbReference type="Pfam" id="PF00698">
    <property type="entry name" value="Acyl_transf_1"/>
    <property type="match status" value="1"/>
</dbReference>
<dbReference type="GO" id="GO:0005829">
    <property type="term" value="C:cytosol"/>
    <property type="evidence" value="ECO:0007669"/>
    <property type="project" value="TreeGrafter"/>
</dbReference>
<dbReference type="PANTHER" id="PTHR42681">
    <property type="entry name" value="MALONYL-COA-ACYL CARRIER PROTEIN TRANSACYLASE, MITOCHONDRIAL"/>
    <property type="match status" value="1"/>
</dbReference>
<evidence type="ECO:0000256" key="1">
    <source>
        <dbReference type="ARBA" id="ARBA00013258"/>
    </source>
</evidence>
<organism evidence="6 7">
    <name type="scientific">Paenibacillus kyungheensis</name>
    <dbReference type="NCBI Taxonomy" id="1452732"/>
    <lineage>
        <taxon>Bacteria</taxon>
        <taxon>Bacillati</taxon>
        <taxon>Bacillota</taxon>
        <taxon>Bacilli</taxon>
        <taxon>Bacillales</taxon>
        <taxon>Paenibacillaceae</taxon>
        <taxon>Paenibacillus</taxon>
    </lineage>
</organism>
<dbReference type="NCBIfam" id="TIGR00128">
    <property type="entry name" value="fabD"/>
    <property type="match status" value="1"/>
</dbReference>
<evidence type="ECO:0000313" key="7">
    <source>
        <dbReference type="Proteomes" id="UP001220509"/>
    </source>
</evidence>
<dbReference type="InterPro" id="IPR016035">
    <property type="entry name" value="Acyl_Trfase/lysoPLipase"/>
</dbReference>
<protein>
    <recommendedName>
        <fullName evidence="1">[acyl-carrier-protein] S-malonyltransferase</fullName>
        <ecNumber evidence="1">2.3.1.39</ecNumber>
    </recommendedName>
</protein>
<dbReference type="KEGG" id="pka:PQ456_11090"/>
<feature type="domain" description="Malonyl-CoA:ACP transacylase (MAT)" evidence="5">
    <location>
        <begin position="7"/>
        <end position="324"/>
    </location>
</feature>
<evidence type="ECO:0000256" key="2">
    <source>
        <dbReference type="ARBA" id="ARBA00022679"/>
    </source>
</evidence>
<dbReference type="InterPro" id="IPR004410">
    <property type="entry name" value="Malonyl_CoA-ACP_transAc_FabD"/>
</dbReference>
<dbReference type="Proteomes" id="UP001220509">
    <property type="component" value="Chromosome"/>
</dbReference>
<evidence type="ECO:0000256" key="3">
    <source>
        <dbReference type="ARBA" id="ARBA00023315"/>
    </source>
</evidence>